<dbReference type="InterPro" id="IPR058651">
    <property type="entry name" value="HTH_VMAP-M9"/>
</dbReference>
<accession>A0A6J7ZP46</accession>
<dbReference type="EMBL" id="LR812490">
    <property type="protein sequence ID" value="CAC5344368.1"/>
    <property type="molecule type" value="Genomic_DNA"/>
</dbReference>
<evidence type="ECO:0000256" key="1">
    <source>
        <dbReference type="SAM" id="MobiDB-lite"/>
    </source>
</evidence>
<reference evidence="4" key="1">
    <citation type="submission" date="2020-05" db="EMBL/GenBank/DDBJ databases">
        <authorList>
            <consortium name="Genoscope - CEA"/>
            <person name="William W."/>
        </authorList>
    </citation>
    <scope>NUCLEOTIDE SEQUENCE [LARGE SCALE GENOMIC DNA]</scope>
    <source>
        <strain evidence="4">PCC 7821</strain>
    </source>
</reference>
<dbReference type="RefSeq" id="WP_026796879.1">
    <property type="nucleotide sequence ID" value="NZ_LR812490.1"/>
</dbReference>
<dbReference type="Gene3D" id="3.40.50.300">
    <property type="entry name" value="P-loop containing nucleotide triphosphate hydrolases"/>
    <property type="match status" value="1"/>
</dbReference>
<dbReference type="AlphaFoldDB" id="A0A6J7ZP46"/>
<dbReference type="InterPro" id="IPR013324">
    <property type="entry name" value="RNA_pol_sigma_r3/r4-like"/>
</dbReference>
<dbReference type="SUPFAM" id="SSF88659">
    <property type="entry name" value="Sigma3 and sigma4 domains of RNA polymerase sigma factors"/>
    <property type="match status" value="1"/>
</dbReference>
<comment type="caution">
    <text evidence="4">The sequence shown here is derived from an EMBL/GenBank/DDBJ whole genome shotgun (WGS) entry which is preliminary data.</text>
</comment>
<dbReference type="PANTHER" id="PTHR47691:SF3">
    <property type="entry name" value="HTH-TYPE TRANSCRIPTIONAL REGULATOR RV0890C-RELATED"/>
    <property type="match status" value="1"/>
</dbReference>
<protein>
    <submittedName>
        <fullName evidence="4">WD-repeat protein (Modular protein)</fullName>
    </submittedName>
</protein>
<dbReference type="Pfam" id="PF26355">
    <property type="entry name" value="HTH_VMAP-M9"/>
    <property type="match status" value="1"/>
</dbReference>
<dbReference type="Proteomes" id="UP000196521">
    <property type="component" value="Chromosome"/>
</dbReference>
<gene>
    <name evidence="4" type="ORF">PLAN_40783</name>
</gene>
<feature type="compositionally biased region" description="Pro residues" evidence="1">
    <location>
        <begin position="117"/>
        <end position="126"/>
    </location>
</feature>
<dbReference type="PRINTS" id="PR00364">
    <property type="entry name" value="DISEASERSIST"/>
</dbReference>
<feature type="domain" description="NB-ARC" evidence="2">
    <location>
        <begin position="158"/>
        <end position="258"/>
    </location>
</feature>
<sequence>MNLKEMLKFADDIVFAKTGQHLDDLQAAVLRGTLQRETYKEIAKDFDCSESRIREIGSELWQLLSEELGEDINKKNFRSAMERLQISLFSNVIQDNVIQDNVGVGSINICGEGRHPPNTPNSPPPNQETSNTKQPETPHQDLSEMPELGAFYDRTPELETLTTWILQAQCRLIAITGISGIGKTSLAVQIVQQIKNEFDYIIWRTINASHTLDEFQQELIQLFSHSEKLDSPTTKPKPLSLIKYLQKHRCLIILDDVHNLFSSGELAGKYKPEYEEYRHFFKQIEKLSHQSCFLLIGWEQPREISQIESQNNPIRTLQINGLDIAAAGEILRDYGLAEIDYSILIHRYQGNPLWLKSVATLIQELGVNVTDLLQNDTILLPEDVKDILRQQWDRLSDREKQILSILAKETQPLKLSKLIDKQPNLNLELVNVLQSLQRRCLVDKIEDSFWLSPLIKQYLVI</sequence>
<evidence type="ECO:0000313" key="4">
    <source>
        <dbReference type="EMBL" id="CAC5344368.1"/>
    </source>
</evidence>
<proteinExistence type="predicted"/>
<feature type="domain" description="vWA-MoxR associated protein N-terminal HTH" evidence="3">
    <location>
        <begin position="1"/>
        <end position="84"/>
    </location>
</feature>
<dbReference type="SUPFAM" id="SSF52540">
    <property type="entry name" value="P-loop containing nucleoside triphosphate hydrolases"/>
    <property type="match status" value="1"/>
</dbReference>
<dbReference type="InterPro" id="IPR027417">
    <property type="entry name" value="P-loop_NTPase"/>
</dbReference>
<organism evidence="4 5">
    <name type="scientific">Planktothrix rubescens CCAP 1459/22</name>
    <dbReference type="NCBI Taxonomy" id="329571"/>
    <lineage>
        <taxon>Bacteria</taxon>
        <taxon>Bacillati</taxon>
        <taxon>Cyanobacteriota</taxon>
        <taxon>Cyanophyceae</taxon>
        <taxon>Oscillatoriophycideae</taxon>
        <taxon>Oscillatoriales</taxon>
        <taxon>Microcoleaceae</taxon>
        <taxon>Planktothrix</taxon>
    </lineage>
</organism>
<feature type="region of interest" description="Disordered" evidence="1">
    <location>
        <begin position="108"/>
        <end position="142"/>
    </location>
</feature>
<dbReference type="InterPro" id="IPR002182">
    <property type="entry name" value="NB-ARC"/>
</dbReference>
<dbReference type="Pfam" id="PF00931">
    <property type="entry name" value="NB-ARC"/>
    <property type="match status" value="1"/>
</dbReference>
<evidence type="ECO:0000259" key="2">
    <source>
        <dbReference type="Pfam" id="PF00931"/>
    </source>
</evidence>
<dbReference type="EMBL" id="CZCZ02000014">
    <property type="protein sequence ID" value="CAC5344368.1"/>
    <property type="molecule type" value="Genomic_DNA"/>
</dbReference>
<evidence type="ECO:0000313" key="5">
    <source>
        <dbReference type="Proteomes" id="UP000196521"/>
    </source>
</evidence>
<keyword evidence="5" id="KW-1185">Reference proteome</keyword>
<dbReference type="PANTHER" id="PTHR47691">
    <property type="entry name" value="REGULATOR-RELATED"/>
    <property type="match status" value="1"/>
</dbReference>
<dbReference type="GO" id="GO:0043531">
    <property type="term" value="F:ADP binding"/>
    <property type="evidence" value="ECO:0007669"/>
    <property type="project" value="InterPro"/>
</dbReference>
<name>A0A6J7ZP46_PLARU</name>
<evidence type="ECO:0000259" key="3">
    <source>
        <dbReference type="Pfam" id="PF26355"/>
    </source>
</evidence>